<sequence>MELDDESHQMSDLLDSKNLSDQSDKECESQFSVKVHRSLRTRITEWYSGWRYTLALASFASVIVLAFNLGFVTWAAVHHTVKKGRGTLHEGNCEKVQHMSTGLHFSINILSTSLLGASKYCMVCRDLLCSSCTAGFAEKDIDRAHGKSRWLDIGVPSVRNLRLVSRKRAVLYNSTIFAITSANSYWVFTALEGFLKQDVQNSTSVNEDTATDVLNRLRAEAQNGTLQRLDISQCVNAYATDFQIIYGSLILVTNDTDQSQSVAQQTTFLPQENMRTSASAPYQWICSAQAQVKEHTCSQLLSDVKDQVSKNSWYVDRYRVGYCLAERPPQRCKLEYSVPLAIIVIVFNLVKAIIIGYTAASATKKPILTTGDAVASFMQKPDEFTRGQCLLSRESVKTRPCRTSYKSSTFNSTPKRWHAAVSVKRYLLGLISYTVAIIICIGLLIFGVLSMRDKTNTWTMGLGAIKTQTLITGTRWVTSLISNVLVANTPQLLFSMIYFTFNAIFTAMTLAAEWSRYANHRKGLRVSGPPEVAQPSSYFLSLPYRCAVPALTFSALLHWLLSQSIFVVGIESYTGNLQRDPTRDFITCGYSPPAILSAILVGVAMVVWLVGFSFRRLESGMPVAGSCSLAIAAACHPTLRVKGDEYVDEEGKLGAEQMKVQWGVIYVDADGEGHCSFSSEEVGVPEDGKIYR</sequence>
<dbReference type="OMA" id="TSANSYW"/>
<dbReference type="PANTHER" id="PTHR35395">
    <property type="entry name" value="DUF6536 DOMAIN-CONTAINING PROTEIN"/>
    <property type="match status" value="1"/>
</dbReference>
<keyword evidence="1" id="KW-1133">Transmembrane helix</keyword>
<proteinExistence type="predicted"/>
<dbReference type="PANTHER" id="PTHR35395:SF1">
    <property type="entry name" value="DUF6536 DOMAIN-CONTAINING PROTEIN"/>
    <property type="match status" value="1"/>
</dbReference>
<gene>
    <name evidence="3" type="ORF">AO090005000917</name>
</gene>
<evidence type="ECO:0000313" key="3">
    <source>
        <dbReference type="EMBL" id="BAE55921.1"/>
    </source>
</evidence>
<keyword evidence="1" id="KW-0472">Membrane</keyword>
<evidence type="ECO:0000256" key="1">
    <source>
        <dbReference type="SAM" id="Phobius"/>
    </source>
</evidence>
<feature type="transmembrane region" description="Helical" evidence="1">
    <location>
        <begin position="54"/>
        <end position="77"/>
    </location>
</feature>
<dbReference type="GeneID" id="5989868"/>
<organism evidence="3 4">
    <name type="scientific">Aspergillus oryzae (strain ATCC 42149 / RIB 40)</name>
    <name type="common">Yellow koji mold</name>
    <dbReference type="NCBI Taxonomy" id="510516"/>
    <lineage>
        <taxon>Eukaryota</taxon>
        <taxon>Fungi</taxon>
        <taxon>Dikarya</taxon>
        <taxon>Ascomycota</taxon>
        <taxon>Pezizomycotina</taxon>
        <taxon>Eurotiomycetes</taxon>
        <taxon>Eurotiomycetidae</taxon>
        <taxon>Eurotiales</taxon>
        <taxon>Aspergillaceae</taxon>
        <taxon>Aspergillus</taxon>
        <taxon>Aspergillus subgen. Circumdati</taxon>
    </lineage>
</organism>
<evidence type="ECO:0000259" key="2">
    <source>
        <dbReference type="Pfam" id="PF20163"/>
    </source>
</evidence>
<dbReference type="Pfam" id="PF20163">
    <property type="entry name" value="DUF6536"/>
    <property type="match status" value="1"/>
</dbReference>
<keyword evidence="4" id="KW-1185">Reference proteome</keyword>
<evidence type="ECO:0000313" key="4">
    <source>
        <dbReference type="Proteomes" id="UP000006564"/>
    </source>
</evidence>
<reference evidence="3 4" key="1">
    <citation type="journal article" date="2005" name="Nature">
        <title>Genome sequencing and analysis of Aspergillus oryzae.</title>
        <authorList>
            <person name="Machida M."/>
            <person name="Asai K."/>
            <person name="Sano M."/>
            <person name="Tanaka T."/>
            <person name="Kumagai T."/>
            <person name="Terai G."/>
            <person name="Kusumoto K."/>
            <person name="Arima T."/>
            <person name="Akita O."/>
            <person name="Kashiwagi Y."/>
            <person name="Abe K."/>
            <person name="Gomi K."/>
            <person name="Horiuchi H."/>
            <person name="Kitamoto K."/>
            <person name="Kobayashi T."/>
            <person name="Takeuchi M."/>
            <person name="Denning D.W."/>
            <person name="Galagan J.E."/>
            <person name="Nierman W.C."/>
            <person name="Yu J."/>
            <person name="Archer D.B."/>
            <person name="Bennett J.W."/>
            <person name="Bhatnagar D."/>
            <person name="Cleveland T.E."/>
            <person name="Fedorova N.D."/>
            <person name="Gotoh O."/>
            <person name="Horikawa H."/>
            <person name="Hosoyama A."/>
            <person name="Ichinomiya M."/>
            <person name="Igarashi R."/>
            <person name="Iwashita K."/>
            <person name="Juvvadi P.R."/>
            <person name="Kato M."/>
            <person name="Kato Y."/>
            <person name="Kin T."/>
            <person name="Kokubun A."/>
            <person name="Maeda H."/>
            <person name="Maeyama N."/>
            <person name="Maruyama J."/>
            <person name="Nagasaki H."/>
            <person name="Nakajima T."/>
            <person name="Oda K."/>
            <person name="Okada K."/>
            <person name="Paulsen I."/>
            <person name="Sakamoto K."/>
            <person name="Sawano T."/>
            <person name="Takahashi M."/>
            <person name="Takase K."/>
            <person name="Terabayashi Y."/>
            <person name="Wortman J."/>
            <person name="Yamada O."/>
            <person name="Yamagata Y."/>
            <person name="Anazawa H."/>
            <person name="Hata Y."/>
            <person name="Koide Y."/>
            <person name="Komori T."/>
            <person name="Koyama Y."/>
            <person name="Minetoki T."/>
            <person name="Suharnan S."/>
            <person name="Tanaka A."/>
            <person name="Isono K."/>
            <person name="Kuhara S."/>
            <person name="Ogasawara N."/>
            <person name="Kikuchi H."/>
        </authorList>
    </citation>
    <scope>NUCLEOTIDE SEQUENCE [LARGE SCALE GENOMIC DNA]</scope>
    <source>
        <strain evidence="4">ATCC 42149 / RIB 40</strain>
    </source>
</reference>
<dbReference type="AlphaFoldDB" id="Q2UR94"/>
<feature type="transmembrane region" description="Helical" evidence="1">
    <location>
        <begin position="590"/>
        <end position="612"/>
    </location>
</feature>
<feature type="transmembrane region" description="Helical" evidence="1">
    <location>
        <begin position="546"/>
        <end position="570"/>
    </location>
</feature>
<dbReference type="KEGG" id="aor:AO090005000917"/>
<dbReference type="Proteomes" id="UP000006564">
    <property type="component" value="Chromosome 1"/>
</dbReference>
<protein>
    <submittedName>
        <fullName evidence="3">DNA, SC005</fullName>
    </submittedName>
</protein>
<dbReference type="RefSeq" id="XP_023089158.1">
    <property type="nucleotide sequence ID" value="XM_023233877.1"/>
</dbReference>
<feature type="transmembrane region" description="Helical" evidence="1">
    <location>
        <begin position="492"/>
        <end position="512"/>
    </location>
</feature>
<dbReference type="EMBL" id="AP007151">
    <property type="protein sequence ID" value="BAE55921.1"/>
    <property type="molecule type" value="Genomic_DNA"/>
</dbReference>
<keyword evidence="1" id="KW-0812">Transmembrane</keyword>
<dbReference type="VEuPathDB" id="FungiDB:AO090005000917"/>
<dbReference type="STRING" id="510516.Q2UR94"/>
<name>Q2UR94_ASPOR</name>
<feature type="transmembrane region" description="Helical" evidence="1">
    <location>
        <begin position="336"/>
        <end position="360"/>
    </location>
</feature>
<dbReference type="InterPro" id="IPR046623">
    <property type="entry name" value="DUF6536"/>
</dbReference>
<feature type="transmembrane region" description="Helical" evidence="1">
    <location>
        <begin position="169"/>
        <end position="188"/>
    </location>
</feature>
<feature type="domain" description="DUF6536" evidence="2">
    <location>
        <begin position="50"/>
        <end position="195"/>
    </location>
</feature>
<accession>Q2UR94</accession>
<dbReference type="HOGENOM" id="CLU_010112_0_0_1"/>
<feature type="transmembrane region" description="Helical" evidence="1">
    <location>
        <begin position="426"/>
        <end position="449"/>
    </location>
</feature>